<name>A0A2R5GW63_9STRA</name>
<comment type="caution">
    <text evidence="2">The sequence shown here is derived from an EMBL/GenBank/DDBJ whole genome shotgun (WGS) entry which is preliminary data.</text>
</comment>
<gene>
    <name evidence="2" type="ORF">FCC1311_102312</name>
</gene>
<feature type="region of interest" description="Disordered" evidence="1">
    <location>
        <begin position="282"/>
        <end position="346"/>
    </location>
</feature>
<feature type="compositionally biased region" description="Low complexity" evidence="1">
    <location>
        <begin position="301"/>
        <end position="316"/>
    </location>
</feature>
<proteinExistence type="predicted"/>
<protein>
    <submittedName>
        <fullName evidence="2">Uncharacterized protein</fullName>
    </submittedName>
</protein>
<dbReference type="EMBL" id="BEYU01000177">
    <property type="protein sequence ID" value="GBG34008.1"/>
    <property type="molecule type" value="Genomic_DNA"/>
</dbReference>
<feature type="compositionally biased region" description="Low complexity" evidence="1">
    <location>
        <begin position="31"/>
        <end position="44"/>
    </location>
</feature>
<dbReference type="AlphaFoldDB" id="A0A2R5GW63"/>
<dbReference type="PANTHER" id="PTHR47026:SF2">
    <property type="entry name" value="FLAGELLAR ASSOCIATED PROTEIN"/>
    <property type="match status" value="1"/>
</dbReference>
<evidence type="ECO:0000313" key="3">
    <source>
        <dbReference type="Proteomes" id="UP000241890"/>
    </source>
</evidence>
<evidence type="ECO:0000313" key="2">
    <source>
        <dbReference type="EMBL" id="GBG34008.1"/>
    </source>
</evidence>
<sequence length="346" mass="39366">MESKMDELDASPPRLEDDSEESKMVVSDEPSALTTSTDASSSVALPSEAVDPKVMEFLRILDEYRVKCEDEGNYAEAERASTQLDSLRNQEIKRSLKAVKARQLSERQEIQVAHNLQFQQFNEAWDKYLAEYDSMSQEYIAQMTQRHSQELRAFQEKMHSKLANKPAKFSKELLEWRRRQHMLAKAGNYAEAQRVKKIADDLEAKERAKMDTAFDSSFEAREAKFRAKQQAELNALLKRIDVRRKEHLSQRNQDSKRLLQRNRNVQSVLVSKQSVEERIAKNEIKTRLSRPRNGVFGQTKAAPSPSVSHAAASPKALARGGKSTKADGRTSPAPSAFLTDEHKLDS</sequence>
<evidence type="ECO:0000256" key="1">
    <source>
        <dbReference type="SAM" id="MobiDB-lite"/>
    </source>
</evidence>
<organism evidence="2 3">
    <name type="scientific">Hondaea fermentalgiana</name>
    <dbReference type="NCBI Taxonomy" id="2315210"/>
    <lineage>
        <taxon>Eukaryota</taxon>
        <taxon>Sar</taxon>
        <taxon>Stramenopiles</taxon>
        <taxon>Bigyra</taxon>
        <taxon>Labyrinthulomycetes</taxon>
        <taxon>Thraustochytrida</taxon>
        <taxon>Thraustochytriidae</taxon>
        <taxon>Hondaea</taxon>
    </lineage>
</organism>
<reference evidence="2 3" key="1">
    <citation type="submission" date="2017-12" db="EMBL/GenBank/DDBJ databases">
        <title>Sequencing, de novo assembly and annotation of complete genome of a new Thraustochytrid species, strain FCC1311.</title>
        <authorList>
            <person name="Sedici K."/>
            <person name="Godart F."/>
            <person name="Aiese Cigliano R."/>
            <person name="Sanseverino W."/>
            <person name="Barakat M."/>
            <person name="Ortet P."/>
            <person name="Marechal E."/>
            <person name="Cagnac O."/>
            <person name="Amato A."/>
        </authorList>
    </citation>
    <scope>NUCLEOTIDE SEQUENCE [LARGE SCALE GENOMIC DNA]</scope>
</reference>
<dbReference type="Proteomes" id="UP000241890">
    <property type="component" value="Unassembled WGS sequence"/>
</dbReference>
<feature type="region of interest" description="Disordered" evidence="1">
    <location>
        <begin position="1"/>
        <end position="46"/>
    </location>
</feature>
<dbReference type="InParanoid" id="A0A2R5GW63"/>
<dbReference type="PANTHER" id="PTHR47026">
    <property type="entry name" value="PIGMENTOSA GTPASE REGULATOR-LIKE PROTEIN, PUTATIVE-RELATED"/>
    <property type="match status" value="1"/>
</dbReference>
<dbReference type="OrthoDB" id="8062037at2759"/>
<accession>A0A2R5GW63</accession>
<keyword evidence="3" id="KW-1185">Reference proteome</keyword>